<name>A0ABP4UVC6_9ACTN</name>
<evidence type="ECO:0000313" key="3">
    <source>
        <dbReference type="Proteomes" id="UP001500383"/>
    </source>
</evidence>
<organism evidence="2 3">
    <name type="scientific">Dietzia cercidiphylli</name>
    <dbReference type="NCBI Taxonomy" id="498199"/>
    <lineage>
        <taxon>Bacteria</taxon>
        <taxon>Bacillati</taxon>
        <taxon>Actinomycetota</taxon>
        <taxon>Actinomycetes</taxon>
        <taxon>Mycobacteriales</taxon>
        <taxon>Dietziaceae</taxon>
        <taxon>Dietzia</taxon>
    </lineage>
</organism>
<dbReference type="Pfam" id="PF13531">
    <property type="entry name" value="SBP_bac_11"/>
    <property type="match status" value="1"/>
</dbReference>
<dbReference type="PANTHER" id="PTHR30632">
    <property type="entry name" value="MOLYBDATE-BINDING PERIPLASMIC PROTEIN"/>
    <property type="match status" value="1"/>
</dbReference>
<keyword evidence="3" id="KW-1185">Reference proteome</keyword>
<evidence type="ECO:0000313" key="2">
    <source>
        <dbReference type="EMBL" id="GAA1710338.1"/>
    </source>
</evidence>
<protein>
    <submittedName>
        <fullName evidence="2">Molybdate ABC transporter substrate-binding protein</fullName>
    </submittedName>
</protein>
<keyword evidence="1" id="KW-0732">Signal</keyword>
<sequence length="268" mass="28088">MGRRQGIAVVGVALVCSGLACATEKPEATATVSLGVAAAPSLSVAFTDLIQIFEEENPGVRVHLELGRSDEIAEGLSDRTDLNVFASASEEVMDLAVAQGAAAEPQIFARNHVVVAVPSGNPQGVRGLGDLSRPDLRVGLCAPDTPCGRATEKVLSVSAVEPTNVTWEEGSRALSARLADNEMDVGIVYRTDVASSHGWVAPVSPEGRERDLMRSAGTTRYVLARVPSGESGPGGEAERVAADRFRELVTSERGRRTFEGAGLDALPE</sequence>
<gene>
    <name evidence="2" type="primary">modA_2</name>
    <name evidence="2" type="ORF">GCM10009831_19940</name>
</gene>
<feature type="signal peptide" evidence="1">
    <location>
        <begin position="1"/>
        <end position="22"/>
    </location>
</feature>
<dbReference type="SUPFAM" id="SSF53850">
    <property type="entry name" value="Periplasmic binding protein-like II"/>
    <property type="match status" value="1"/>
</dbReference>
<dbReference type="PROSITE" id="PS51257">
    <property type="entry name" value="PROKAR_LIPOPROTEIN"/>
    <property type="match status" value="1"/>
</dbReference>
<comment type="caution">
    <text evidence="2">The sequence shown here is derived from an EMBL/GenBank/DDBJ whole genome shotgun (WGS) entry which is preliminary data.</text>
</comment>
<evidence type="ECO:0000256" key="1">
    <source>
        <dbReference type="SAM" id="SignalP"/>
    </source>
</evidence>
<dbReference type="RefSeq" id="WP_182658206.1">
    <property type="nucleotide sequence ID" value="NZ_BAAAQG010000009.1"/>
</dbReference>
<feature type="chain" id="PRO_5046688999" evidence="1">
    <location>
        <begin position="23"/>
        <end position="268"/>
    </location>
</feature>
<dbReference type="Gene3D" id="3.40.190.10">
    <property type="entry name" value="Periplasmic binding protein-like II"/>
    <property type="match status" value="2"/>
</dbReference>
<accession>A0ABP4UVC6</accession>
<dbReference type="EMBL" id="BAAAQG010000009">
    <property type="protein sequence ID" value="GAA1710338.1"/>
    <property type="molecule type" value="Genomic_DNA"/>
</dbReference>
<proteinExistence type="predicted"/>
<dbReference type="InterPro" id="IPR050682">
    <property type="entry name" value="ModA/WtpA"/>
</dbReference>
<reference evidence="3" key="1">
    <citation type="journal article" date="2019" name="Int. J. Syst. Evol. Microbiol.">
        <title>The Global Catalogue of Microorganisms (GCM) 10K type strain sequencing project: providing services to taxonomists for standard genome sequencing and annotation.</title>
        <authorList>
            <consortium name="The Broad Institute Genomics Platform"/>
            <consortium name="The Broad Institute Genome Sequencing Center for Infectious Disease"/>
            <person name="Wu L."/>
            <person name="Ma J."/>
        </authorList>
    </citation>
    <scope>NUCLEOTIDE SEQUENCE [LARGE SCALE GENOMIC DNA]</scope>
    <source>
        <strain evidence="3">JCM 16002</strain>
    </source>
</reference>
<dbReference type="PANTHER" id="PTHR30632:SF0">
    <property type="entry name" value="SULFATE-BINDING PROTEIN"/>
    <property type="match status" value="1"/>
</dbReference>
<dbReference type="Proteomes" id="UP001500383">
    <property type="component" value="Unassembled WGS sequence"/>
</dbReference>